<dbReference type="GeneID" id="7018527"/>
<dbReference type="RefSeq" id="WP_012572454.1">
    <property type="nucleotide sequence ID" value="NC_011529.1"/>
</dbReference>
<dbReference type="KEGG" id="ton:TON_1492"/>
<evidence type="ECO:0000313" key="3">
    <source>
        <dbReference type="Proteomes" id="UP000002727"/>
    </source>
</evidence>
<dbReference type="Gene3D" id="3.30.2170.10">
    <property type="entry name" value="archaeoglobus fulgidus dsm 4304 superfamily"/>
    <property type="match status" value="1"/>
</dbReference>
<dbReference type="STRING" id="523850.TON_1492"/>
<dbReference type="Pfam" id="PF01949">
    <property type="entry name" value="Endo_dU"/>
    <property type="match status" value="1"/>
</dbReference>
<dbReference type="AlphaFoldDB" id="B6YY19"/>
<dbReference type="eggNOG" id="arCOG00928">
    <property type="taxonomic scope" value="Archaea"/>
</dbReference>
<dbReference type="HAMAP" id="MF_00582">
    <property type="entry name" value="UPF0215"/>
    <property type="match status" value="1"/>
</dbReference>
<dbReference type="HOGENOM" id="CLU_095956_1_0_2"/>
<dbReference type="PANTHER" id="PTHR39518:SF2">
    <property type="entry name" value="UPF0215 PROTEIN MJ1150"/>
    <property type="match status" value="1"/>
</dbReference>
<dbReference type="EMBL" id="CP000855">
    <property type="protein sequence ID" value="ACJ16982.1"/>
    <property type="molecule type" value="Genomic_DNA"/>
</dbReference>
<dbReference type="Proteomes" id="UP000002727">
    <property type="component" value="Chromosome"/>
</dbReference>
<keyword evidence="3" id="KW-1185">Reference proteome</keyword>
<dbReference type="NCBIfam" id="NF001977">
    <property type="entry name" value="PRK00766.1"/>
    <property type="match status" value="1"/>
</dbReference>
<evidence type="ECO:0000313" key="2">
    <source>
        <dbReference type="EMBL" id="ACJ16982.1"/>
    </source>
</evidence>
<protein>
    <recommendedName>
        <fullName evidence="1">UPF0215 protein TON_1492</fullName>
    </recommendedName>
</protein>
<name>B6YY19_THEON</name>
<organism evidence="2 3">
    <name type="scientific">Thermococcus onnurineus (strain NA1)</name>
    <dbReference type="NCBI Taxonomy" id="523850"/>
    <lineage>
        <taxon>Archaea</taxon>
        <taxon>Methanobacteriati</taxon>
        <taxon>Methanobacteriota</taxon>
        <taxon>Thermococci</taxon>
        <taxon>Thermococcales</taxon>
        <taxon>Thermococcaceae</taxon>
        <taxon>Thermococcus</taxon>
    </lineage>
</organism>
<proteinExistence type="inferred from homology"/>
<dbReference type="OrthoDB" id="15207at2157"/>
<dbReference type="PIRSF" id="PIRSF006380">
    <property type="entry name" value="UCP006380"/>
    <property type="match status" value="1"/>
</dbReference>
<sequence>MARRSSGAIRKVKPQIRVVGFDDGTFSFSSKLEREKTILIGIVMKGSQEVVGVLSRWITVDGRDATNAMIDAVKSSRFRDLRVIMLKGITYAGFNVVDLEMLHRKTGLPVIVVVRKKPDLRAMEKALRKHFSDAGERITLLRKAPPLVELIPGRLYLQAVGLDYERAAEVVRVATKTGLTPEPLRLAHMIASAVMRGESTRE</sequence>
<dbReference type="PATRIC" id="fig|523850.10.peg.1504"/>
<evidence type="ECO:0000256" key="1">
    <source>
        <dbReference type="HAMAP-Rule" id="MF_00582"/>
    </source>
</evidence>
<accession>B6YY19</accession>
<reference evidence="2 3" key="1">
    <citation type="journal article" date="2008" name="J. Bacteriol.">
        <title>The complete genome sequence of Thermococcus onnurineus NA1 reveals a mixed heterotrophic and carboxydotrophic metabolism.</title>
        <authorList>
            <person name="Lee H.S."/>
            <person name="Kang S.G."/>
            <person name="Bae S.S."/>
            <person name="Lim J.K."/>
            <person name="Cho Y."/>
            <person name="Kim Y.J."/>
            <person name="Jeon J.H."/>
            <person name="Cha S.S."/>
            <person name="Kwon K.K."/>
            <person name="Kim H.T."/>
            <person name="Park C.J."/>
            <person name="Lee H.W."/>
            <person name="Kim S.I."/>
            <person name="Chun J."/>
            <person name="Colwell R.R."/>
            <person name="Kim S.J."/>
            <person name="Lee J.H."/>
        </authorList>
    </citation>
    <scope>NUCLEOTIDE SEQUENCE [LARGE SCALE GENOMIC DNA]</scope>
    <source>
        <strain evidence="2 3">NA1</strain>
    </source>
</reference>
<dbReference type="InterPro" id="IPR002802">
    <property type="entry name" value="Endo_dU"/>
</dbReference>
<dbReference type="PANTHER" id="PTHR39518">
    <property type="entry name" value="UPF0215 PROTEIN MJ1150"/>
    <property type="match status" value="1"/>
</dbReference>
<comment type="similarity">
    <text evidence="1">Belongs to the UPF0215 family.</text>
</comment>
<gene>
    <name evidence="2" type="ordered locus">TON_1492</name>
</gene>